<gene>
    <name evidence="3" type="ORF">CLODIP_2_CD07925</name>
</gene>
<protein>
    <submittedName>
        <fullName evidence="3">Uncharacterized protein</fullName>
    </submittedName>
</protein>
<sequence>MLRTFTVIILIGASFARTLPTAKDGSKNVETAGKQLVVSLPYWFGNSKPVRIPNASVQKHQIKMFFGNRLLPIYGLVTSEVSGPIADKENNNQDSPREGVLEKEQHQKAGVKAVGLPESENGNKGESNEGALNEKQQQKEEDEAKVSLHTVKKEGEIVPSVNPGKEETKNSLSLADPEKKKEEPSAVVNDNEEKKSEPIPDAEEKKEMISPLADAVEQDTPLSQDTGEKETDPEDENEQTKVKEDTSINIITEAPLEEIQEGTPDKQDKEEAETNVSFWQSIGNFFSKRKMRAIKNKAWAVVTKHKTTGVGNLKK</sequence>
<evidence type="ECO:0000313" key="4">
    <source>
        <dbReference type="Proteomes" id="UP000494165"/>
    </source>
</evidence>
<accession>A0A8S1BW96</accession>
<evidence type="ECO:0000256" key="1">
    <source>
        <dbReference type="SAM" id="MobiDB-lite"/>
    </source>
</evidence>
<feature type="signal peptide" evidence="2">
    <location>
        <begin position="1"/>
        <end position="16"/>
    </location>
</feature>
<feature type="compositionally biased region" description="Basic and acidic residues" evidence="1">
    <location>
        <begin position="191"/>
        <end position="208"/>
    </location>
</feature>
<dbReference type="EMBL" id="CADEPI010000002">
    <property type="protein sequence ID" value="CAB3359990.1"/>
    <property type="molecule type" value="Genomic_DNA"/>
</dbReference>
<feature type="chain" id="PRO_5035912195" evidence="2">
    <location>
        <begin position="17"/>
        <end position="315"/>
    </location>
</feature>
<proteinExistence type="predicted"/>
<reference evidence="3 4" key="1">
    <citation type="submission" date="2020-04" db="EMBL/GenBank/DDBJ databases">
        <authorList>
            <person name="Alioto T."/>
            <person name="Alioto T."/>
            <person name="Gomez Garrido J."/>
        </authorList>
    </citation>
    <scope>NUCLEOTIDE SEQUENCE [LARGE SCALE GENOMIC DNA]</scope>
</reference>
<evidence type="ECO:0000313" key="3">
    <source>
        <dbReference type="EMBL" id="CAB3359990.1"/>
    </source>
</evidence>
<name>A0A8S1BW96_9INSE</name>
<keyword evidence="2" id="KW-0732">Signal</keyword>
<keyword evidence="4" id="KW-1185">Reference proteome</keyword>
<dbReference type="Proteomes" id="UP000494165">
    <property type="component" value="Unassembled WGS sequence"/>
</dbReference>
<dbReference type="AlphaFoldDB" id="A0A8S1BW96"/>
<comment type="caution">
    <text evidence="3">The sequence shown here is derived from an EMBL/GenBank/DDBJ whole genome shotgun (WGS) entry which is preliminary data.</text>
</comment>
<organism evidence="3 4">
    <name type="scientific">Cloeon dipterum</name>
    <dbReference type="NCBI Taxonomy" id="197152"/>
    <lineage>
        <taxon>Eukaryota</taxon>
        <taxon>Metazoa</taxon>
        <taxon>Ecdysozoa</taxon>
        <taxon>Arthropoda</taxon>
        <taxon>Hexapoda</taxon>
        <taxon>Insecta</taxon>
        <taxon>Pterygota</taxon>
        <taxon>Palaeoptera</taxon>
        <taxon>Ephemeroptera</taxon>
        <taxon>Pisciforma</taxon>
        <taxon>Baetidae</taxon>
        <taxon>Cloeon</taxon>
    </lineage>
</organism>
<feature type="region of interest" description="Disordered" evidence="1">
    <location>
        <begin position="83"/>
        <end position="274"/>
    </location>
</feature>
<feature type="compositionally biased region" description="Basic and acidic residues" evidence="1">
    <location>
        <begin position="86"/>
        <end position="107"/>
    </location>
</feature>
<feature type="compositionally biased region" description="Basic and acidic residues" evidence="1">
    <location>
        <begin position="136"/>
        <end position="156"/>
    </location>
</feature>
<evidence type="ECO:0000256" key="2">
    <source>
        <dbReference type="SAM" id="SignalP"/>
    </source>
</evidence>